<dbReference type="EMBL" id="CP002156">
    <property type="protein sequence ID" value="ADM10842.1"/>
    <property type="molecule type" value="Genomic_DNA"/>
</dbReference>
<comment type="subcellular location">
    <subcellularLocation>
        <location evidence="1">Cell membrane</location>
        <topology evidence="1">Multi-pass membrane protein</topology>
    </subcellularLocation>
</comment>
<dbReference type="InterPro" id="IPR051311">
    <property type="entry name" value="DedA_domain"/>
</dbReference>
<reference evidence="7 8" key="2">
    <citation type="journal article" date="2011" name="J. Bacteriol.">
        <title>Complete genome sequence of strain HTCC2503T of Parvularcula bermudensis, the type species of the order "Parvularculales" in the class Alphaproteobacteria.</title>
        <authorList>
            <person name="Oh H.M."/>
            <person name="Kang I."/>
            <person name="Vergin K.L."/>
            <person name="Kang D."/>
            <person name="Rhee K.H."/>
            <person name="Giovannoni S.J."/>
            <person name="Cho J.C."/>
        </authorList>
    </citation>
    <scope>NUCLEOTIDE SEQUENCE [LARGE SCALE GENOMIC DNA]</scope>
    <source>
        <strain evidence="8">ATCC BAA-594 / HTCC2503 / KCTC 12087</strain>
    </source>
</reference>
<evidence type="ECO:0000256" key="6">
    <source>
        <dbReference type="SAM" id="Phobius"/>
    </source>
</evidence>
<dbReference type="eggNOG" id="COG0586">
    <property type="taxonomic scope" value="Bacteria"/>
</dbReference>
<dbReference type="PANTHER" id="PTHR42709">
    <property type="entry name" value="ALKALINE PHOSPHATASE LIKE PROTEIN"/>
    <property type="match status" value="1"/>
</dbReference>
<organism evidence="7 8">
    <name type="scientific">Parvularcula bermudensis (strain ATCC BAA-594 / HTCC2503 / KCTC 12087)</name>
    <dbReference type="NCBI Taxonomy" id="314260"/>
    <lineage>
        <taxon>Bacteria</taxon>
        <taxon>Pseudomonadati</taxon>
        <taxon>Pseudomonadota</taxon>
        <taxon>Alphaproteobacteria</taxon>
        <taxon>Parvularculales</taxon>
        <taxon>Parvularculaceae</taxon>
        <taxon>Parvularcula</taxon>
    </lineage>
</organism>
<dbReference type="KEGG" id="pbr:PB2503_00375"/>
<keyword evidence="8" id="KW-1185">Reference proteome</keyword>
<name>E0TII4_PARBH</name>
<accession>E0TII4</accession>
<feature type="transmembrane region" description="Helical" evidence="6">
    <location>
        <begin position="12"/>
        <end position="30"/>
    </location>
</feature>
<dbReference type="RefSeq" id="WP_013301816.1">
    <property type="nucleotide sequence ID" value="NC_014414.1"/>
</dbReference>
<dbReference type="AlphaFoldDB" id="E0TII4"/>
<evidence type="ECO:0000256" key="5">
    <source>
        <dbReference type="ARBA" id="ARBA00023136"/>
    </source>
</evidence>
<keyword evidence="2" id="KW-1003">Cell membrane</keyword>
<feature type="transmembrane region" description="Helical" evidence="6">
    <location>
        <begin position="50"/>
        <end position="71"/>
    </location>
</feature>
<evidence type="ECO:0000313" key="7">
    <source>
        <dbReference type="EMBL" id="ADM10842.1"/>
    </source>
</evidence>
<dbReference type="STRING" id="314260.PB2503_00375"/>
<dbReference type="PANTHER" id="PTHR42709:SF6">
    <property type="entry name" value="UNDECAPRENYL PHOSPHATE TRANSPORTER A"/>
    <property type="match status" value="1"/>
</dbReference>
<dbReference type="GO" id="GO:0005886">
    <property type="term" value="C:plasma membrane"/>
    <property type="evidence" value="ECO:0007669"/>
    <property type="project" value="UniProtKB-SubCell"/>
</dbReference>
<reference evidence="8" key="1">
    <citation type="submission" date="2010-08" db="EMBL/GenBank/DDBJ databases">
        <title>Genome sequence of Parvularcula bermudensis HTCC2503.</title>
        <authorList>
            <person name="Kang D.-M."/>
            <person name="Oh H.-M."/>
            <person name="Cho J.-C."/>
        </authorList>
    </citation>
    <scope>NUCLEOTIDE SEQUENCE [LARGE SCALE GENOMIC DNA]</scope>
    <source>
        <strain evidence="8">ATCC BAA-594 / HTCC2503 / KCTC 12087</strain>
    </source>
</reference>
<evidence type="ECO:0000256" key="3">
    <source>
        <dbReference type="ARBA" id="ARBA00022692"/>
    </source>
</evidence>
<evidence type="ECO:0000256" key="4">
    <source>
        <dbReference type="ARBA" id="ARBA00022989"/>
    </source>
</evidence>
<evidence type="ECO:0000313" key="8">
    <source>
        <dbReference type="Proteomes" id="UP000001302"/>
    </source>
</evidence>
<evidence type="ECO:0000256" key="1">
    <source>
        <dbReference type="ARBA" id="ARBA00004651"/>
    </source>
</evidence>
<keyword evidence="4 6" id="KW-1133">Transmembrane helix</keyword>
<dbReference type="HOGENOM" id="CLU_1601099_0_0_5"/>
<evidence type="ECO:0000256" key="2">
    <source>
        <dbReference type="ARBA" id="ARBA00022475"/>
    </source>
</evidence>
<keyword evidence="3 6" id="KW-0812">Transmembrane</keyword>
<sequence length="166" mass="18749">MFNWITAFIERSGYFGVALLIFTENVFPPIPSELIVPLEGFNAAQDQMSLILAILAGSVGLFAGAILWYYLGKRIGADRLKRRAAKHGRWFTMTPVEFDQACAWFSRHGDKAVMIGRLNSCRSHTDFCSSRHHEHVAAPLLSIYGHRNVRLDRVSHACRFLAGREL</sequence>
<gene>
    <name evidence="7" type="ordered locus">PB2503_00375</name>
</gene>
<dbReference type="Proteomes" id="UP000001302">
    <property type="component" value="Chromosome"/>
</dbReference>
<keyword evidence="5 6" id="KW-0472">Membrane</keyword>
<protein>
    <recommendedName>
        <fullName evidence="9">DedA family protein</fullName>
    </recommendedName>
</protein>
<evidence type="ECO:0008006" key="9">
    <source>
        <dbReference type="Google" id="ProtNLM"/>
    </source>
</evidence>
<proteinExistence type="predicted"/>